<dbReference type="EMBL" id="UINC01029614">
    <property type="protein sequence ID" value="SVB12620.1"/>
    <property type="molecule type" value="Genomic_DNA"/>
</dbReference>
<dbReference type="AlphaFoldDB" id="A0A382BFH6"/>
<reference evidence="1" key="1">
    <citation type="submission" date="2018-05" db="EMBL/GenBank/DDBJ databases">
        <authorList>
            <person name="Lanie J.A."/>
            <person name="Ng W.-L."/>
            <person name="Kazmierczak K.M."/>
            <person name="Andrzejewski T.M."/>
            <person name="Davidsen T.M."/>
            <person name="Wayne K.J."/>
            <person name="Tettelin H."/>
            <person name="Glass J.I."/>
            <person name="Rusch D."/>
            <person name="Podicherti R."/>
            <person name="Tsui H.-C.T."/>
            <person name="Winkler M.E."/>
        </authorList>
    </citation>
    <scope>NUCLEOTIDE SEQUENCE</scope>
</reference>
<gene>
    <name evidence="1" type="ORF">METZ01_LOCUS165474</name>
</gene>
<proteinExistence type="predicted"/>
<evidence type="ECO:0000313" key="1">
    <source>
        <dbReference type="EMBL" id="SVB12620.1"/>
    </source>
</evidence>
<sequence length="61" mass="6839">FLRNMQEHYFDISLNEYVIFGSSPLPSGYVFIGYFMSGIEAKDSPSETVIQSYFAGMGSVL</sequence>
<feature type="non-terminal residue" evidence="1">
    <location>
        <position position="1"/>
    </location>
</feature>
<accession>A0A382BFH6</accession>
<name>A0A382BFH6_9ZZZZ</name>
<organism evidence="1">
    <name type="scientific">marine metagenome</name>
    <dbReference type="NCBI Taxonomy" id="408172"/>
    <lineage>
        <taxon>unclassified sequences</taxon>
        <taxon>metagenomes</taxon>
        <taxon>ecological metagenomes</taxon>
    </lineage>
</organism>
<protein>
    <submittedName>
        <fullName evidence="1">Uncharacterized protein</fullName>
    </submittedName>
</protein>